<evidence type="ECO:0000256" key="2">
    <source>
        <dbReference type="ARBA" id="ARBA00005928"/>
    </source>
</evidence>
<dbReference type="InterPro" id="IPR013120">
    <property type="entry name" value="FAR_NAD-bd"/>
</dbReference>
<dbReference type="EMBL" id="CAVLGL010000088">
    <property type="protein sequence ID" value="CAK1592918.1"/>
    <property type="molecule type" value="Genomic_DNA"/>
</dbReference>
<dbReference type="GO" id="GO:0016020">
    <property type="term" value="C:membrane"/>
    <property type="evidence" value="ECO:0007669"/>
    <property type="project" value="UniProtKB-SubCell"/>
</dbReference>
<evidence type="ECO:0000259" key="12">
    <source>
        <dbReference type="Pfam" id="PF07993"/>
    </source>
</evidence>
<keyword evidence="4 10" id="KW-0812">Transmembrane</keyword>
<proteinExistence type="inferred from homology"/>
<keyword evidence="10" id="KW-0560">Oxidoreductase</keyword>
<evidence type="ECO:0000256" key="4">
    <source>
        <dbReference type="ARBA" id="ARBA00022692"/>
    </source>
</evidence>
<feature type="transmembrane region" description="Helical" evidence="10">
    <location>
        <begin position="377"/>
        <end position="402"/>
    </location>
</feature>
<dbReference type="EC" id="1.2.1.84" evidence="10"/>
<evidence type="ECO:0000313" key="14">
    <source>
        <dbReference type="Proteomes" id="UP001314205"/>
    </source>
</evidence>
<evidence type="ECO:0000256" key="10">
    <source>
        <dbReference type="RuleBase" id="RU363097"/>
    </source>
</evidence>
<feature type="domain" description="Thioester reductase (TE)" evidence="12">
    <location>
        <begin position="40"/>
        <end position="314"/>
    </location>
</feature>
<sequence>MDPVFAMEQSLLSHQRQIKNAIAPGDSPIQKFYEDSVIFITGGSGFLGKLLIEKLLRTCALSKMYLLLRSKKDKRPNERLVEALKDPLFDELRKEKPNFADKISVIQGDVSEIRLGMSDEDWNTLSNQVHVIFHIAATVKFDEQIKTALLINARGTREALRLATDCKDLRSFVYVSTAYTHATCDRIGTSVLERFNESPAPANAMIQMAETMSHEKLDAMTPSLIGKWPNTYSFSKAVSEEIVRIMGVNLPVCVVRPAIVISTYRDPIPGWLDMSCAYGPSGMIIGTALGISHITYGDKNIKLDIVPADMVNNATIVAAYETARRQDIKTTKIYTVSSSRNPILFGELTNNLVNAGKKVATTKAVWYCFTNDVKHKFLYILLSWFLHFIPAYIVDGVCLLIGKPRMFVKIYKKVKKMGLALGYFTTRDWIFKDDNLRELYQSISPIDQQIFNFDIMSIDWKENSSFWAAGSLRYLLKDDLKNNDRALRKQSMFRILHYIVSVLYLFVLWKLFKLCIDTLLNMLL</sequence>
<keyword evidence="3 10" id="KW-0444">Lipid biosynthesis</keyword>
<evidence type="ECO:0000256" key="5">
    <source>
        <dbReference type="ARBA" id="ARBA00022857"/>
    </source>
</evidence>
<name>A0AAV1LC54_9NEOP</name>
<evidence type="ECO:0000256" key="8">
    <source>
        <dbReference type="ARBA" id="ARBA00023136"/>
    </source>
</evidence>
<comment type="function">
    <text evidence="10">Catalyzes the reduction of fatty acyl-CoA to fatty alcohols.</text>
</comment>
<evidence type="ECO:0000256" key="7">
    <source>
        <dbReference type="ARBA" id="ARBA00023098"/>
    </source>
</evidence>
<evidence type="ECO:0000256" key="6">
    <source>
        <dbReference type="ARBA" id="ARBA00022989"/>
    </source>
</evidence>
<dbReference type="CDD" id="cd05236">
    <property type="entry name" value="FAR-N_SDR_e"/>
    <property type="match status" value="1"/>
</dbReference>
<protein>
    <recommendedName>
        <fullName evidence="10">Fatty acyl-CoA reductase</fullName>
        <ecNumber evidence="10">1.2.1.84</ecNumber>
    </recommendedName>
</protein>
<dbReference type="InterPro" id="IPR033640">
    <property type="entry name" value="FAR_C"/>
</dbReference>
<accession>A0AAV1LC54</accession>
<reference evidence="13 14" key="1">
    <citation type="submission" date="2023-11" db="EMBL/GenBank/DDBJ databases">
        <authorList>
            <person name="Hedman E."/>
            <person name="Englund M."/>
            <person name="Stromberg M."/>
            <person name="Nyberg Akerstrom W."/>
            <person name="Nylinder S."/>
            <person name="Jareborg N."/>
            <person name="Kallberg Y."/>
            <person name="Kronander E."/>
        </authorList>
    </citation>
    <scope>NUCLEOTIDE SEQUENCE [LARGE SCALE GENOMIC DNA]</scope>
</reference>
<evidence type="ECO:0000256" key="1">
    <source>
        <dbReference type="ARBA" id="ARBA00004141"/>
    </source>
</evidence>
<comment type="similarity">
    <text evidence="2 10">Belongs to the fatty acyl-CoA reductase family.</text>
</comment>
<dbReference type="Pfam" id="PF03015">
    <property type="entry name" value="Sterile"/>
    <property type="match status" value="1"/>
</dbReference>
<dbReference type="PANTHER" id="PTHR11011:SF60">
    <property type="entry name" value="FATTY ACYL-COA REDUCTASE-RELATED"/>
    <property type="match status" value="1"/>
</dbReference>
<keyword evidence="14" id="KW-1185">Reference proteome</keyword>
<dbReference type="GO" id="GO:0080019">
    <property type="term" value="F:alcohol-forming very long-chain fatty acyl-CoA reductase activity"/>
    <property type="evidence" value="ECO:0007669"/>
    <property type="project" value="InterPro"/>
</dbReference>
<evidence type="ECO:0000256" key="3">
    <source>
        <dbReference type="ARBA" id="ARBA00022516"/>
    </source>
</evidence>
<keyword evidence="5 10" id="KW-0521">NADP</keyword>
<keyword evidence="6 10" id="KW-1133">Transmembrane helix</keyword>
<dbReference type="GO" id="GO:0102965">
    <property type="term" value="F:alcohol-forming long-chain fatty acyl-CoA reductase activity"/>
    <property type="evidence" value="ECO:0007669"/>
    <property type="project" value="UniProtKB-EC"/>
</dbReference>
<gene>
    <name evidence="13" type="ORF">PARMNEM_LOCUS12786</name>
</gene>
<evidence type="ECO:0000313" key="13">
    <source>
        <dbReference type="EMBL" id="CAK1592918.1"/>
    </source>
</evidence>
<organism evidence="13 14">
    <name type="scientific">Parnassius mnemosyne</name>
    <name type="common">clouded apollo</name>
    <dbReference type="NCBI Taxonomy" id="213953"/>
    <lineage>
        <taxon>Eukaryota</taxon>
        <taxon>Metazoa</taxon>
        <taxon>Ecdysozoa</taxon>
        <taxon>Arthropoda</taxon>
        <taxon>Hexapoda</taxon>
        <taxon>Insecta</taxon>
        <taxon>Pterygota</taxon>
        <taxon>Neoptera</taxon>
        <taxon>Endopterygota</taxon>
        <taxon>Lepidoptera</taxon>
        <taxon>Glossata</taxon>
        <taxon>Ditrysia</taxon>
        <taxon>Papilionoidea</taxon>
        <taxon>Papilionidae</taxon>
        <taxon>Parnassiinae</taxon>
        <taxon>Parnassini</taxon>
        <taxon>Parnassius</taxon>
        <taxon>Driopa</taxon>
    </lineage>
</organism>
<dbReference type="GO" id="GO:0005777">
    <property type="term" value="C:peroxisome"/>
    <property type="evidence" value="ECO:0007669"/>
    <property type="project" value="TreeGrafter"/>
</dbReference>
<dbReference type="Pfam" id="PF07993">
    <property type="entry name" value="NAD_binding_4"/>
    <property type="match status" value="1"/>
</dbReference>
<dbReference type="Gene3D" id="3.40.50.720">
    <property type="entry name" value="NAD(P)-binding Rossmann-like Domain"/>
    <property type="match status" value="1"/>
</dbReference>
<dbReference type="AlphaFoldDB" id="A0AAV1LC54"/>
<comment type="caution">
    <text evidence="13">The sequence shown here is derived from an EMBL/GenBank/DDBJ whole genome shotgun (WGS) entry which is preliminary data.</text>
</comment>
<dbReference type="PANTHER" id="PTHR11011">
    <property type="entry name" value="MALE STERILITY PROTEIN 2-RELATED"/>
    <property type="match status" value="1"/>
</dbReference>
<dbReference type="CDD" id="cd09071">
    <property type="entry name" value="FAR_C"/>
    <property type="match status" value="1"/>
</dbReference>
<comment type="subcellular location">
    <subcellularLocation>
        <location evidence="1">Membrane</location>
        <topology evidence="1">Multi-pass membrane protein</topology>
    </subcellularLocation>
</comment>
<dbReference type="GO" id="GO:0035336">
    <property type="term" value="P:long-chain fatty-acyl-CoA metabolic process"/>
    <property type="evidence" value="ECO:0007669"/>
    <property type="project" value="TreeGrafter"/>
</dbReference>
<feature type="transmembrane region" description="Helical" evidence="10">
    <location>
        <begin position="495"/>
        <end position="512"/>
    </location>
</feature>
<dbReference type="FunFam" id="3.40.50.720:FF:000143">
    <property type="entry name" value="Fatty acyl-CoA reductase"/>
    <property type="match status" value="1"/>
</dbReference>
<dbReference type="InterPro" id="IPR036291">
    <property type="entry name" value="NAD(P)-bd_dom_sf"/>
</dbReference>
<dbReference type="SUPFAM" id="SSF51735">
    <property type="entry name" value="NAD(P)-binding Rossmann-fold domains"/>
    <property type="match status" value="1"/>
</dbReference>
<evidence type="ECO:0000259" key="11">
    <source>
        <dbReference type="Pfam" id="PF03015"/>
    </source>
</evidence>
<keyword evidence="8 10" id="KW-0472">Membrane</keyword>
<dbReference type="Proteomes" id="UP001314205">
    <property type="component" value="Unassembled WGS sequence"/>
</dbReference>
<comment type="catalytic activity">
    <reaction evidence="9 10">
        <text>a long-chain fatty acyl-CoA + 2 NADPH + 2 H(+) = a long-chain primary fatty alcohol + 2 NADP(+) + CoA</text>
        <dbReference type="Rhea" id="RHEA:52716"/>
        <dbReference type="ChEBI" id="CHEBI:15378"/>
        <dbReference type="ChEBI" id="CHEBI:57287"/>
        <dbReference type="ChEBI" id="CHEBI:57783"/>
        <dbReference type="ChEBI" id="CHEBI:58349"/>
        <dbReference type="ChEBI" id="CHEBI:77396"/>
        <dbReference type="ChEBI" id="CHEBI:83139"/>
        <dbReference type="EC" id="1.2.1.84"/>
    </reaction>
</comment>
<keyword evidence="7 10" id="KW-0443">Lipid metabolism</keyword>
<feature type="domain" description="Fatty acyl-CoA reductase C-terminal" evidence="11">
    <location>
        <begin position="386"/>
        <end position="478"/>
    </location>
</feature>
<evidence type="ECO:0000256" key="9">
    <source>
        <dbReference type="ARBA" id="ARBA00052530"/>
    </source>
</evidence>
<dbReference type="InterPro" id="IPR026055">
    <property type="entry name" value="FAR"/>
</dbReference>